<gene>
    <name evidence="2" type="ORF">AREALGSMS7_03582</name>
</gene>
<dbReference type="KEGG" id="aalg:AREALGSMS7_03582"/>
<dbReference type="SUPFAM" id="SSF49464">
    <property type="entry name" value="Carboxypeptidase regulatory domain-like"/>
    <property type="match status" value="1"/>
</dbReference>
<evidence type="ECO:0000313" key="3">
    <source>
        <dbReference type="Proteomes" id="UP000204551"/>
    </source>
</evidence>
<keyword evidence="1" id="KW-0732">Signal</keyword>
<feature type="signal peptide" evidence="1">
    <location>
        <begin position="1"/>
        <end position="21"/>
    </location>
</feature>
<dbReference type="InterPro" id="IPR008969">
    <property type="entry name" value="CarboxyPept-like_regulatory"/>
</dbReference>
<protein>
    <submittedName>
        <fullName evidence="2">TonB-dependent receptor SusC</fullName>
    </submittedName>
</protein>
<sequence>MKKPFFYLLILILSVGHFAHAQNITVQGTVFDDNGVPLPGASVVVKGTSTGTQTDFDGNFYIDV</sequence>
<dbReference type="EMBL" id="CP022515">
    <property type="protein sequence ID" value="ASO07003.1"/>
    <property type="molecule type" value="Genomic_DNA"/>
</dbReference>
<reference evidence="2 3" key="1">
    <citation type="submission" date="2017-07" db="EMBL/GenBank/DDBJ databases">
        <title>Genome Sequence of Arenibacter algicola Strain SMS7 Isolated from a culture of the Diatom Skeletonema marinoi.</title>
        <authorList>
            <person name="Topel M."/>
            <person name="Pinder M.I.M."/>
            <person name="Johansson O.N."/>
            <person name="Kourtchenko O."/>
            <person name="Godhe A."/>
            <person name="Clarke A.K."/>
        </authorList>
    </citation>
    <scope>NUCLEOTIDE SEQUENCE [LARGE SCALE GENOMIC DNA]</scope>
    <source>
        <strain evidence="2 3">SMS7</strain>
    </source>
</reference>
<evidence type="ECO:0000313" key="2">
    <source>
        <dbReference type="EMBL" id="ASO07003.1"/>
    </source>
</evidence>
<organism evidence="2 3">
    <name type="scientific">Arenibacter algicola</name>
    <dbReference type="NCBI Taxonomy" id="616991"/>
    <lineage>
        <taxon>Bacteria</taxon>
        <taxon>Pseudomonadati</taxon>
        <taxon>Bacteroidota</taxon>
        <taxon>Flavobacteriia</taxon>
        <taxon>Flavobacteriales</taxon>
        <taxon>Flavobacteriaceae</taxon>
        <taxon>Arenibacter</taxon>
    </lineage>
</organism>
<proteinExistence type="predicted"/>
<dbReference type="Pfam" id="PF13715">
    <property type="entry name" value="CarbopepD_reg_2"/>
    <property type="match status" value="1"/>
</dbReference>
<evidence type="ECO:0000256" key="1">
    <source>
        <dbReference type="SAM" id="SignalP"/>
    </source>
</evidence>
<dbReference type="Proteomes" id="UP000204551">
    <property type="component" value="Chromosome"/>
</dbReference>
<dbReference type="RefSeq" id="WP_093979374.1">
    <property type="nucleotide sequence ID" value="NZ_CP022515.1"/>
</dbReference>
<accession>A0A221V0F9</accession>
<feature type="chain" id="PRO_5012149150" evidence="1">
    <location>
        <begin position="22"/>
        <end position="64"/>
    </location>
</feature>
<dbReference type="AlphaFoldDB" id="A0A221V0F9"/>
<dbReference type="Gene3D" id="2.60.40.1120">
    <property type="entry name" value="Carboxypeptidase-like, regulatory domain"/>
    <property type="match status" value="1"/>
</dbReference>
<keyword evidence="2" id="KW-0675">Receptor</keyword>
<name>A0A221V0F9_9FLAO</name>